<accession>A0A8J8T036</accession>
<dbReference type="AlphaFoldDB" id="A0A8J8T036"/>
<dbReference type="Proteomes" id="UP000785679">
    <property type="component" value="Unassembled WGS sequence"/>
</dbReference>
<keyword evidence="1" id="KW-1133">Transmembrane helix</keyword>
<keyword evidence="3" id="KW-1185">Reference proteome</keyword>
<keyword evidence="1" id="KW-0472">Membrane</keyword>
<gene>
    <name evidence="2" type="ORF">FGO68_gene15188</name>
</gene>
<evidence type="ECO:0000256" key="1">
    <source>
        <dbReference type="SAM" id="Phobius"/>
    </source>
</evidence>
<reference evidence="2" key="1">
    <citation type="submission" date="2019-06" db="EMBL/GenBank/DDBJ databases">
        <authorList>
            <person name="Zheng W."/>
        </authorList>
    </citation>
    <scope>NUCLEOTIDE SEQUENCE</scope>
    <source>
        <strain evidence="2">QDHG01</strain>
    </source>
</reference>
<organism evidence="2 3">
    <name type="scientific">Halteria grandinella</name>
    <dbReference type="NCBI Taxonomy" id="5974"/>
    <lineage>
        <taxon>Eukaryota</taxon>
        <taxon>Sar</taxon>
        <taxon>Alveolata</taxon>
        <taxon>Ciliophora</taxon>
        <taxon>Intramacronucleata</taxon>
        <taxon>Spirotrichea</taxon>
        <taxon>Stichotrichia</taxon>
        <taxon>Sporadotrichida</taxon>
        <taxon>Halteriidae</taxon>
        <taxon>Halteria</taxon>
    </lineage>
</organism>
<evidence type="ECO:0000313" key="2">
    <source>
        <dbReference type="EMBL" id="TNV77224.1"/>
    </source>
</evidence>
<evidence type="ECO:0000313" key="3">
    <source>
        <dbReference type="Proteomes" id="UP000785679"/>
    </source>
</evidence>
<protein>
    <submittedName>
        <fullName evidence="2">Uncharacterized protein</fullName>
    </submittedName>
</protein>
<sequence length="356" mass="41150">MISIYFQMDQNLPLIQSDIQKRGVSVDLKLTEKLHHQIIVSDPIFIDKVEIHAISLGGSTHQDAKGNKFIFYPVFKQDDPSQMELAVLSTDGCKFLENVGWHDGGQPPDVAGVMHWINEGNQDTGVLNKVQIEKRETREFIVSEMDNKIIAPNCIVYKIDFGDLSTVDRALTQICRILSIANNRQKRSLTVKRYLVSAFIFVLVDGYFCNCLLYYWVVMQSVQWQYKLIYQILIYIAFLVGVAIQDFIPLFLIFVFQEKGWCIKRYSKRGNENKIEIVIIVFVLLTIIPILISIAMLFIIPYDHDRALIFIIHFSIYFLLGLITGVTVYCIGMKNLQSQDRSNRLKNFLQYRLNKS</sequence>
<proteinExistence type="predicted"/>
<feature type="transmembrane region" description="Helical" evidence="1">
    <location>
        <begin position="308"/>
        <end position="331"/>
    </location>
</feature>
<name>A0A8J8T036_HALGN</name>
<feature type="transmembrane region" description="Helical" evidence="1">
    <location>
        <begin position="277"/>
        <end position="302"/>
    </location>
</feature>
<comment type="caution">
    <text evidence="2">The sequence shown here is derived from an EMBL/GenBank/DDBJ whole genome shotgun (WGS) entry which is preliminary data.</text>
</comment>
<keyword evidence="1" id="KW-0812">Transmembrane</keyword>
<feature type="transmembrane region" description="Helical" evidence="1">
    <location>
        <begin position="194"/>
        <end position="216"/>
    </location>
</feature>
<feature type="transmembrane region" description="Helical" evidence="1">
    <location>
        <begin position="228"/>
        <end position="256"/>
    </location>
</feature>
<dbReference type="EMBL" id="RRYP01012275">
    <property type="protein sequence ID" value="TNV77224.1"/>
    <property type="molecule type" value="Genomic_DNA"/>
</dbReference>